<name>A0A127M6F1_9GAMM</name>
<protein>
    <recommendedName>
        <fullName evidence="1">PpiC domain-containing protein</fullName>
    </recommendedName>
</protein>
<proteinExistence type="predicted"/>
<accession>A0A127M6F1</accession>
<dbReference type="GO" id="GO:0003755">
    <property type="term" value="F:peptidyl-prolyl cis-trans isomerase activity"/>
    <property type="evidence" value="ECO:0007669"/>
    <property type="project" value="InterPro"/>
</dbReference>
<dbReference type="Proteomes" id="UP000074119">
    <property type="component" value="Chromosome"/>
</dbReference>
<dbReference type="InterPro" id="IPR000297">
    <property type="entry name" value="PPIase_PpiC"/>
</dbReference>
<reference evidence="2 3" key="1">
    <citation type="submission" date="2015-12" db="EMBL/GenBank/DDBJ databases">
        <authorList>
            <person name="Shamseldin A."/>
            <person name="Moawad H."/>
            <person name="Abd El-Rahim W.M."/>
            <person name="Sadowsky M.J."/>
        </authorList>
    </citation>
    <scope>NUCLEOTIDE SEQUENCE [LARGE SCALE GENOMIC DNA]</scope>
    <source>
        <strain evidence="2 3">SM2</strain>
    </source>
</reference>
<dbReference type="KEGG" id="zal:AZF00_10960"/>
<evidence type="ECO:0000313" key="2">
    <source>
        <dbReference type="EMBL" id="AMO68785.1"/>
    </source>
</evidence>
<evidence type="ECO:0000313" key="3">
    <source>
        <dbReference type="Proteomes" id="UP000074119"/>
    </source>
</evidence>
<dbReference type="EMBL" id="CP014544">
    <property type="protein sequence ID" value="AMO68785.1"/>
    <property type="molecule type" value="Genomic_DNA"/>
</dbReference>
<dbReference type="STRING" id="1470434.AZF00_10960"/>
<gene>
    <name evidence="2" type="ORF">AZF00_10960</name>
</gene>
<evidence type="ECO:0000259" key="1">
    <source>
        <dbReference type="Pfam" id="PF13145"/>
    </source>
</evidence>
<dbReference type="RefSeq" id="WP_008249455.1">
    <property type="nucleotide sequence ID" value="NZ_CP014544.1"/>
</dbReference>
<dbReference type="AlphaFoldDB" id="A0A127M6F1"/>
<feature type="domain" description="PpiC" evidence="1">
    <location>
        <begin position="148"/>
        <end position="273"/>
    </location>
</feature>
<organism evidence="2 3">
    <name type="scientific">Zhongshania aliphaticivorans</name>
    <dbReference type="NCBI Taxonomy" id="1470434"/>
    <lineage>
        <taxon>Bacteria</taxon>
        <taxon>Pseudomonadati</taxon>
        <taxon>Pseudomonadota</taxon>
        <taxon>Gammaproteobacteria</taxon>
        <taxon>Cellvibrionales</taxon>
        <taxon>Spongiibacteraceae</taxon>
        <taxon>Zhongshania</taxon>
    </lineage>
</organism>
<dbReference type="Pfam" id="PF13145">
    <property type="entry name" value="Rotamase_2"/>
    <property type="match status" value="1"/>
</dbReference>
<sequence>MTRLFRAKIFHFMLLGILLYGVDGYYSRYQQRELVCPSKFEIDSMAAKWAQQNRQPMTDKLRQALRQSALDEQMLFREALIKSLHKRDDVIVQRLLRDAEFLGVEGDRGDQIETVLAMGLLDSDEVIRRRLIQLLEHRVIADIQGQVPNDQDLRRLYDDNPAISDEPPRYSFQQRFYAGDTAAAKMRAEQALRNLNGEESPASADVFLSGELFNQLTAREINEIFGAGFWSETNRTMSLGQWFGPVKSVYGWHLIKWQAYFPGVAKDFATVRPELNLMWRREQQRGGWQAYVTELRGQYRVLCNDEV</sequence>